<organism evidence="3 4">
    <name type="scientific">Trinickia caryophylli</name>
    <name type="common">Paraburkholderia caryophylli</name>
    <dbReference type="NCBI Taxonomy" id="28094"/>
    <lineage>
        <taxon>Bacteria</taxon>
        <taxon>Pseudomonadati</taxon>
        <taxon>Pseudomonadota</taxon>
        <taxon>Betaproteobacteria</taxon>
        <taxon>Burkholderiales</taxon>
        <taxon>Burkholderiaceae</taxon>
        <taxon>Trinickia</taxon>
    </lineage>
</organism>
<feature type="signal peptide" evidence="2">
    <location>
        <begin position="1"/>
        <end position="27"/>
    </location>
</feature>
<dbReference type="EMBL" id="FXAH01000006">
    <property type="protein sequence ID" value="SMF36117.1"/>
    <property type="molecule type" value="Genomic_DNA"/>
</dbReference>
<name>A0A1X7ELT7_TRICW</name>
<gene>
    <name evidence="3" type="ORF">SAMN06295900_10624</name>
</gene>
<protein>
    <recommendedName>
        <fullName evidence="5">Peptide-binding protein</fullName>
    </recommendedName>
</protein>
<proteinExistence type="predicted"/>
<feature type="compositionally biased region" description="Basic and acidic residues" evidence="1">
    <location>
        <begin position="126"/>
        <end position="136"/>
    </location>
</feature>
<feature type="region of interest" description="Disordered" evidence="1">
    <location>
        <begin position="66"/>
        <end position="158"/>
    </location>
</feature>
<dbReference type="GeneID" id="95550405"/>
<evidence type="ECO:0000256" key="2">
    <source>
        <dbReference type="SAM" id="SignalP"/>
    </source>
</evidence>
<dbReference type="RefSeq" id="WP_139831159.1">
    <property type="nucleotide sequence ID" value="NZ_BSQD01000006.1"/>
</dbReference>
<evidence type="ECO:0000313" key="3">
    <source>
        <dbReference type="EMBL" id="SMF36117.1"/>
    </source>
</evidence>
<evidence type="ECO:0000313" key="4">
    <source>
        <dbReference type="Proteomes" id="UP000192911"/>
    </source>
</evidence>
<evidence type="ECO:0008006" key="5">
    <source>
        <dbReference type="Google" id="ProtNLM"/>
    </source>
</evidence>
<sequence>MADWHFDTIGRWTAAVLCAAAVSLVHAQPHPAQVSFRPPGSGLTLNALTRPPVAPPGAKVYQTANAAYADRRGARSGPRTDRRKQGRLAAPSAGGIPYRSIAQDARNAPRPPGNSAYMRSGSIRDAVTRYNEERVTGRPPPRPAGPNSRLPDPSLYRN</sequence>
<dbReference type="AlphaFoldDB" id="A0A1X7ELT7"/>
<accession>A0A1X7ELT7</accession>
<reference evidence="4" key="1">
    <citation type="submission" date="2017-04" db="EMBL/GenBank/DDBJ databases">
        <authorList>
            <person name="Varghese N."/>
            <person name="Submissions S."/>
        </authorList>
    </citation>
    <scope>NUCLEOTIDE SEQUENCE [LARGE SCALE GENOMIC DNA]</scope>
    <source>
        <strain evidence="4">Ballard 720</strain>
    </source>
</reference>
<keyword evidence="4" id="KW-1185">Reference proteome</keyword>
<feature type="chain" id="PRO_5010866536" description="Peptide-binding protein" evidence="2">
    <location>
        <begin position="28"/>
        <end position="158"/>
    </location>
</feature>
<keyword evidence="2" id="KW-0732">Signal</keyword>
<dbReference type="OrthoDB" id="9109441at2"/>
<evidence type="ECO:0000256" key="1">
    <source>
        <dbReference type="SAM" id="MobiDB-lite"/>
    </source>
</evidence>
<dbReference type="Proteomes" id="UP000192911">
    <property type="component" value="Unassembled WGS sequence"/>
</dbReference>